<evidence type="ECO:0000313" key="3">
    <source>
        <dbReference type="Proteomes" id="UP000623467"/>
    </source>
</evidence>
<organism evidence="2 3">
    <name type="scientific">Mycena sanguinolenta</name>
    <dbReference type="NCBI Taxonomy" id="230812"/>
    <lineage>
        <taxon>Eukaryota</taxon>
        <taxon>Fungi</taxon>
        <taxon>Dikarya</taxon>
        <taxon>Basidiomycota</taxon>
        <taxon>Agaricomycotina</taxon>
        <taxon>Agaricomycetes</taxon>
        <taxon>Agaricomycetidae</taxon>
        <taxon>Agaricales</taxon>
        <taxon>Marasmiineae</taxon>
        <taxon>Mycenaceae</taxon>
        <taxon>Mycena</taxon>
    </lineage>
</organism>
<feature type="transmembrane region" description="Helical" evidence="1">
    <location>
        <begin position="104"/>
        <end position="120"/>
    </location>
</feature>
<dbReference type="AlphaFoldDB" id="A0A8H6X433"/>
<name>A0A8H6X433_9AGAR</name>
<evidence type="ECO:0000256" key="1">
    <source>
        <dbReference type="SAM" id="Phobius"/>
    </source>
</evidence>
<reference evidence="2" key="1">
    <citation type="submission" date="2020-05" db="EMBL/GenBank/DDBJ databases">
        <title>Mycena genomes resolve the evolution of fungal bioluminescence.</title>
        <authorList>
            <person name="Tsai I.J."/>
        </authorList>
    </citation>
    <scope>NUCLEOTIDE SEQUENCE</scope>
    <source>
        <strain evidence="2">160909Yilan</strain>
    </source>
</reference>
<dbReference type="EMBL" id="JACAZH010000050">
    <property type="protein sequence ID" value="KAF7333983.1"/>
    <property type="molecule type" value="Genomic_DNA"/>
</dbReference>
<keyword evidence="3" id="KW-1185">Reference proteome</keyword>
<sequence length="187" mass="20571">MVSTSWYDISQLWVSIPASNIPTREIHDIAGSSQSPGIYCVLFCICMHVLVHRPSSRGNTVLLVTAIALFTFSTILIVLILVIVTAEIEDLASIPSDSIQNAAYILYAINNSIADGLLIYRCYVVWNHNWRIIVVPVMLLIASTGCGLDIYLDPAPAICSHSSYQFSCNRSNRQVHLVATGSLETRS</sequence>
<dbReference type="OrthoDB" id="3226582at2759"/>
<proteinExistence type="predicted"/>
<protein>
    <submittedName>
        <fullName evidence="2">Cysteine proteinase</fullName>
    </submittedName>
</protein>
<comment type="caution">
    <text evidence="2">The sequence shown here is derived from an EMBL/GenBank/DDBJ whole genome shotgun (WGS) entry which is preliminary data.</text>
</comment>
<feature type="transmembrane region" description="Helical" evidence="1">
    <location>
        <begin position="132"/>
        <end position="152"/>
    </location>
</feature>
<keyword evidence="1" id="KW-1133">Transmembrane helix</keyword>
<feature type="transmembrane region" description="Helical" evidence="1">
    <location>
        <begin position="60"/>
        <end position="84"/>
    </location>
</feature>
<keyword evidence="1" id="KW-0472">Membrane</keyword>
<keyword evidence="1" id="KW-0812">Transmembrane</keyword>
<evidence type="ECO:0000313" key="2">
    <source>
        <dbReference type="EMBL" id="KAF7333983.1"/>
    </source>
</evidence>
<gene>
    <name evidence="2" type="ORF">MSAN_02400400</name>
</gene>
<accession>A0A8H6X433</accession>
<dbReference type="Proteomes" id="UP000623467">
    <property type="component" value="Unassembled WGS sequence"/>
</dbReference>